<evidence type="ECO:0000256" key="2">
    <source>
        <dbReference type="ARBA" id="ARBA00023015"/>
    </source>
</evidence>
<organism evidence="6 7">
    <name type="scientific">Isoalcanivorax beigongshangi</name>
    <dbReference type="NCBI Taxonomy" id="3238810"/>
    <lineage>
        <taxon>Bacteria</taxon>
        <taxon>Pseudomonadati</taxon>
        <taxon>Pseudomonadota</taxon>
        <taxon>Gammaproteobacteria</taxon>
        <taxon>Oceanospirillales</taxon>
        <taxon>Alcanivoracaceae</taxon>
        <taxon>Isoalcanivorax</taxon>
    </lineage>
</organism>
<dbReference type="RefSeq" id="WP_369455079.1">
    <property type="nucleotide sequence ID" value="NZ_JBGCUO010000001.1"/>
</dbReference>
<protein>
    <submittedName>
        <fullName evidence="6">LysR family transcriptional regulator</fullName>
    </submittedName>
</protein>
<keyword evidence="3" id="KW-0238">DNA-binding</keyword>
<dbReference type="InterPro" id="IPR036390">
    <property type="entry name" value="WH_DNA-bd_sf"/>
</dbReference>
<dbReference type="CDD" id="cd08473">
    <property type="entry name" value="PBP2_CrgA_like_4"/>
    <property type="match status" value="1"/>
</dbReference>
<dbReference type="PROSITE" id="PS50931">
    <property type="entry name" value="HTH_LYSR"/>
    <property type="match status" value="1"/>
</dbReference>
<feature type="domain" description="HTH lysR-type" evidence="5">
    <location>
        <begin position="9"/>
        <end position="66"/>
    </location>
</feature>
<keyword evidence="4" id="KW-0804">Transcription</keyword>
<dbReference type="InterPro" id="IPR000847">
    <property type="entry name" value="LysR_HTH_N"/>
</dbReference>
<evidence type="ECO:0000313" key="6">
    <source>
        <dbReference type="EMBL" id="MEY1661830.1"/>
    </source>
</evidence>
<dbReference type="NCBIfam" id="NF011573">
    <property type="entry name" value="PRK14997.1"/>
    <property type="match status" value="1"/>
</dbReference>
<dbReference type="InterPro" id="IPR036388">
    <property type="entry name" value="WH-like_DNA-bd_sf"/>
</dbReference>
<dbReference type="EMBL" id="JBGCUO010000001">
    <property type="protein sequence ID" value="MEY1661830.1"/>
    <property type="molecule type" value="Genomic_DNA"/>
</dbReference>
<name>A0ABV4AJI9_9GAMM</name>
<dbReference type="InterPro" id="IPR005119">
    <property type="entry name" value="LysR_subst-bd"/>
</dbReference>
<gene>
    <name evidence="6" type="ORF">AB5I84_06670</name>
</gene>
<proteinExistence type="inferred from homology"/>
<comment type="similarity">
    <text evidence="1">Belongs to the LysR transcriptional regulatory family.</text>
</comment>
<sequence length="309" mass="34668">MPELRLHGLDLNDLRYFAEVVRHRGFAAAGRALGVPTSTLSRRVAKLEQQLDARLLQRSTRSFHVTDVGELFYRHCHAMLVEAEAARDAVDSLRAAPRGQVRLSCPITLLNAHVGAMLAAFLQRHPQVSIQLDATNRRVDVLSEGLDLAIRVRPPPLEDSDLVLKVLADRGQCLVASPELLAERGMPSHPQALADWPGLARAHPGQTEFEWQLLHQDGRRCQVRFEPRLVTTDQIALRRAAEAGLGVVQLPRLLVSEQFAERRLVPVLEQWEPRRELIHVVFPSRRGQLPAVRELIDFLAAEFAAIDED</sequence>
<dbReference type="Pfam" id="PF00126">
    <property type="entry name" value="HTH_1"/>
    <property type="match status" value="1"/>
</dbReference>
<dbReference type="Pfam" id="PF03466">
    <property type="entry name" value="LysR_substrate"/>
    <property type="match status" value="1"/>
</dbReference>
<keyword evidence="2" id="KW-0805">Transcription regulation</keyword>
<dbReference type="SUPFAM" id="SSF46785">
    <property type="entry name" value="Winged helix' DNA-binding domain"/>
    <property type="match status" value="1"/>
</dbReference>
<dbReference type="Gene3D" id="3.40.190.290">
    <property type="match status" value="1"/>
</dbReference>
<evidence type="ECO:0000256" key="4">
    <source>
        <dbReference type="ARBA" id="ARBA00023163"/>
    </source>
</evidence>
<keyword evidence="7" id="KW-1185">Reference proteome</keyword>
<dbReference type="PANTHER" id="PTHR30537">
    <property type="entry name" value="HTH-TYPE TRANSCRIPTIONAL REGULATOR"/>
    <property type="match status" value="1"/>
</dbReference>
<dbReference type="SUPFAM" id="SSF53850">
    <property type="entry name" value="Periplasmic binding protein-like II"/>
    <property type="match status" value="1"/>
</dbReference>
<evidence type="ECO:0000259" key="5">
    <source>
        <dbReference type="PROSITE" id="PS50931"/>
    </source>
</evidence>
<dbReference type="Proteomes" id="UP001562065">
    <property type="component" value="Unassembled WGS sequence"/>
</dbReference>
<evidence type="ECO:0000256" key="3">
    <source>
        <dbReference type="ARBA" id="ARBA00023125"/>
    </source>
</evidence>
<accession>A0ABV4AJI9</accession>
<evidence type="ECO:0000313" key="7">
    <source>
        <dbReference type="Proteomes" id="UP001562065"/>
    </source>
</evidence>
<evidence type="ECO:0000256" key="1">
    <source>
        <dbReference type="ARBA" id="ARBA00009437"/>
    </source>
</evidence>
<dbReference type="PANTHER" id="PTHR30537:SF31">
    <property type="entry name" value="TRANSCRIPTIONAL REGULATOR, LYSR FAMILY"/>
    <property type="match status" value="1"/>
</dbReference>
<comment type="caution">
    <text evidence="6">The sequence shown here is derived from an EMBL/GenBank/DDBJ whole genome shotgun (WGS) entry which is preliminary data.</text>
</comment>
<dbReference type="InterPro" id="IPR058163">
    <property type="entry name" value="LysR-type_TF_proteobact-type"/>
</dbReference>
<dbReference type="Gene3D" id="1.10.10.10">
    <property type="entry name" value="Winged helix-like DNA-binding domain superfamily/Winged helix DNA-binding domain"/>
    <property type="match status" value="1"/>
</dbReference>
<reference evidence="6 7" key="1">
    <citation type="submission" date="2024-07" db="EMBL/GenBank/DDBJ databases">
        <authorList>
            <person name="Ren Q."/>
        </authorList>
    </citation>
    <scope>NUCLEOTIDE SEQUENCE [LARGE SCALE GENOMIC DNA]</scope>
    <source>
        <strain evidence="6 7">REN37</strain>
    </source>
</reference>